<reference evidence="3 4" key="1">
    <citation type="submission" date="2019-04" db="EMBL/GenBank/DDBJ databases">
        <title>Friends and foes A comparative genomics study of 23 Aspergillus species from section Flavi.</title>
        <authorList>
            <consortium name="DOE Joint Genome Institute"/>
            <person name="Kjaerbolling I."/>
            <person name="Vesth T."/>
            <person name="Frisvad J.C."/>
            <person name="Nybo J.L."/>
            <person name="Theobald S."/>
            <person name="Kildgaard S."/>
            <person name="Isbrandt T."/>
            <person name="Kuo A."/>
            <person name="Sato A."/>
            <person name="Lyhne E.K."/>
            <person name="Kogle M.E."/>
            <person name="Wiebenga A."/>
            <person name="Kun R.S."/>
            <person name="Lubbers R.J."/>
            <person name="Makela M.R."/>
            <person name="Barry K."/>
            <person name="Chovatia M."/>
            <person name="Clum A."/>
            <person name="Daum C."/>
            <person name="Haridas S."/>
            <person name="He G."/>
            <person name="LaButti K."/>
            <person name="Lipzen A."/>
            <person name="Mondo S."/>
            <person name="Riley R."/>
            <person name="Salamov A."/>
            <person name="Simmons B.A."/>
            <person name="Magnuson J.K."/>
            <person name="Henrissat B."/>
            <person name="Mortensen U.H."/>
            <person name="Larsen T.O."/>
            <person name="Devries R.P."/>
            <person name="Grigoriev I.V."/>
            <person name="Machida M."/>
            <person name="Baker S.E."/>
            <person name="Andersen M.R."/>
        </authorList>
    </citation>
    <scope>NUCLEOTIDE SEQUENCE [LARGE SCALE GENOMIC DNA]</scope>
    <source>
        <strain evidence="3 4">CBS 117625</strain>
    </source>
</reference>
<gene>
    <name evidence="3" type="ORF">BDV38DRAFT_116982</name>
</gene>
<dbReference type="InterPro" id="IPR051414">
    <property type="entry name" value="Adenylate-forming_Reductase"/>
</dbReference>
<dbReference type="GeneID" id="43635267"/>
<keyword evidence="4" id="KW-1185">Reference proteome</keyword>
<keyword evidence="1" id="KW-0596">Phosphopantetheine</keyword>
<protein>
    <submittedName>
        <fullName evidence="3">Uncharacterized protein</fullName>
    </submittedName>
</protein>
<name>A0A5N6SR48_ASPPS</name>
<proteinExistence type="predicted"/>
<organism evidence="3 4">
    <name type="scientific">Aspergillus pseudotamarii</name>
    <dbReference type="NCBI Taxonomy" id="132259"/>
    <lineage>
        <taxon>Eukaryota</taxon>
        <taxon>Fungi</taxon>
        <taxon>Dikarya</taxon>
        <taxon>Ascomycota</taxon>
        <taxon>Pezizomycotina</taxon>
        <taxon>Eurotiomycetes</taxon>
        <taxon>Eurotiomycetidae</taxon>
        <taxon>Eurotiales</taxon>
        <taxon>Aspergillaceae</taxon>
        <taxon>Aspergillus</taxon>
        <taxon>Aspergillus subgen. Circumdati</taxon>
    </lineage>
</organism>
<dbReference type="PANTHER" id="PTHR43439">
    <property type="entry name" value="PHENYLACETATE-COENZYME A LIGASE"/>
    <property type="match status" value="1"/>
</dbReference>
<dbReference type="PANTHER" id="PTHR43439:SF2">
    <property type="entry name" value="ENZYME, PUTATIVE (JCVI)-RELATED"/>
    <property type="match status" value="1"/>
</dbReference>
<evidence type="ECO:0000256" key="2">
    <source>
        <dbReference type="ARBA" id="ARBA00022553"/>
    </source>
</evidence>
<accession>A0A5N6SR48</accession>
<keyword evidence="2" id="KW-0597">Phosphoprotein</keyword>
<evidence type="ECO:0000313" key="3">
    <source>
        <dbReference type="EMBL" id="KAE8136211.1"/>
    </source>
</evidence>
<sequence length="278" mass="30844">MLLSHSFIANVARSIGLSAPEGYETQSSMLGNNRCLLLCPLSDVSIEIHSFRRMLLTDIKPAGVHFSVLNAIFNNTAVILPLPELPQTGRSLTQTLRYIDADWAALTPSTLEAMSNDLSSLEAAASHLECLVFAGGYLAKRYGDLIASKIKLMPSPHSPETGQLPTIYRHEHDFRYDWNYFRFHPAVGARFIPMGAGVYELVFNRTLATELYLPILANSYEFLAQDLYAKHPTIPDTWTHAPQVIPLIHGEKAEPIEFNRNVCSFSDISATLEQVPGG</sequence>
<dbReference type="Proteomes" id="UP000325672">
    <property type="component" value="Unassembled WGS sequence"/>
</dbReference>
<dbReference type="AlphaFoldDB" id="A0A5N6SR48"/>
<evidence type="ECO:0000313" key="4">
    <source>
        <dbReference type="Proteomes" id="UP000325672"/>
    </source>
</evidence>
<dbReference type="RefSeq" id="XP_031912274.1">
    <property type="nucleotide sequence ID" value="XM_032051057.1"/>
</dbReference>
<evidence type="ECO:0000256" key="1">
    <source>
        <dbReference type="ARBA" id="ARBA00022450"/>
    </source>
</evidence>
<dbReference type="OrthoDB" id="429813at2759"/>
<dbReference type="EMBL" id="ML743586">
    <property type="protein sequence ID" value="KAE8136211.1"/>
    <property type="molecule type" value="Genomic_DNA"/>
</dbReference>